<gene>
    <name evidence="2" type="ORF">FSARC_2045</name>
</gene>
<proteinExistence type="predicted"/>
<reference evidence="2" key="1">
    <citation type="journal article" date="2020" name="BMC Genomics">
        <title>Correction to: Identification and distribution of gene clusters required for synthesis of sphingolipid metabolism inhibitors in diverse species of the filamentous fungus Fusarium.</title>
        <authorList>
            <person name="Kim H.S."/>
            <person name="Lohmar J.M."/>
            <person name="Busman M."/>
            <person name="Brown D.W."/>
            <person name="Naumann T.A."/>
            <person name="Divon H.H."/>
            <person name="Lysoe E."/>
            <person name="Uhlig S."/>
            <person name="Proctor R.H."/>
        </authorList>
    </citation>
    <scope>NUCLEOTIDE SEQUENCE</scope>
    <source>
        <strain evidence="2">NRRL 20472</strain>
    </source>
</reference>
<reference evidence="2" key="2">
    <citation type="submission" date="2020-05" db="EMBL/GenBank/DDBJ databases">
        <authorList>
            <person name="Kim H.-S."/>
            <person name="Proctor R.H."/>
            <person name="Brown D.W."/>
        </authorList>
    </citation>
    <scope>NUCLEOTIDE SEQUENCE</scope>
    <source>
        <strain evidence="2">NRRL 20472</strain>
    </source>
</reference>
<dbReference type="Proteomes" id="UP000622797">
    <property type="component" value="Unassembled WGS sequence"/>
</dbReference>
<accession>A0A8H4U798</accession>
<sequence length="287" mass="32651">MGPRLISTTYLMTREMAMLQAGDLVQRLGHRDCDQAGLLPEMTQWLSTSVIKVLSENMKNKVFMWCQNYSQGWLDEIRAAKADLLEYQYTTSVGEPASLTTAATALQKEISDELDAFKDEIVRAQQENASAVLATMQRLKPGQTSSVESSHKRRRTNTQEPPSDEMREKLLKVDEAIGIFVQEAASDFRKTFLDIAISIDPNFLTMRRSNRARKTLWGRNELTAMREAQTYGLGLHKLDFKLLKRIMEDASDGNVPMRDLTAHCKRVATKVQFEQLIGEAEVDYEKH</sequence>
<organism evidence="2 3">
    <name type="scientific">Fusarium sarcochroum</name>
    <dbReference type="NCBI Taxonomy" id="1208366"/>
    <lineage>
        <taxon>Eukaryota</taxon>
        <taxon>Fungi</taxon>
        <taxon>Dikarya</taxon>
        <taxon>Ascomycota</taxon>
        <taxon>Pezizomycotina</taxon>
        <taxon>Sordariomycetes</taxon>
        <taxon>Hypocreomycetidae</taxon>
        <taxon>Hypocreales</taxon>
        <taxon>Nectriaceae</taxon>
        <taxon>Fusarium</taxon>
        <taxon>Fusarium lateritium species complex</taxon>
    </lineage>
</organism>
<dbReference type="AlphaFoldDB" id="A0A8H4U798"/>
<evidence type="ECO:0000313" key="2">
    <source>
        <dbReference type="EMBL" id="KAF4971032.1"/>
    </source>
</evidence>
<feature type="region of interest" description="Disordered" evidence="1">
    <location>
        <begin position="136"/>
        <end position="165"/>
    </location>
</feature>
<evidence type="ECO:0000313" key="3">
    <source>
        <dbReference type="Proteomes" id="UP000622797"/>
    </source>
</evidence>
<protein>
    <submittedName>
        <fullName evidence="2">Uncharacterized protein</fullName>
    </submittedName>
</protein>
<dbReference type="OrthoDB" id="5091635at2759"/>
<keyword evidence="3" id="KW-1185">Reference proteome</keyword>
<evidence type="ECO:0000256" key="1">
    <source>
        <dbReference type="SAM" id="MobiDB-lite"/>
    </source>
</evidence>
<name>A0A8H4U798_9HYPO</name>
<comment type="caution">
    <text evidence="2">The sequence shown here is derived from an EMBL/GenBank/DDBJ whole genome shotgun (WGS) entry which is preliminary data.</text>
</comment>
<dbReference type="EMBL" id="JABEXW010000104">
    <property type="protein sequence ID" value="KAF4971032.1"/>
    <property type="molecule type" value="Genomic_DNA"/>
</dbReference>